<dbReference type="EC" id="2.1.1.107" evidence="1"/>
<dbReference type="GO" id="GO:0019354">
    <property type="term" value="P:siroheme biosynthetic process"/>
    <property type="evidence" value="ECO:0007669"/>
    <property type="project" value="InterPro"/>
</dbReference>
<dbReference type="GO" id="GO:0032259">
    <property type="term" value="P:methylation"/>
    <property type="evidence" value="ECO:0007669"/>
    <property type="project" value="UniProtKB-KW"/>
</dbReference>
<dbReference type="PATRIC" id="fig|679936.5.peg.3685"/>
<sequence>MPKGHVSLVGAGPGAADLVTVRAAERLAEADVVLYDQLVPGAVVDAWAPQAYRECVGRRAQGPPCPVETVVSQLVGYARKGLAVVRLHQGDPGLYGRVADEILALIHAGVPWEWIPGVSAMLAAPAAAGIPLTRRSAARHVWVTTAHTTDGVGLPRVPKDPAWTGVILMGRDQQTTIRDVLLAQGWDPNTPVVVVGAASQPAEVVYKTTVRGLPVSIPDFLPTTVIVGAAAEFPVKEVRPPNSVKGSMDKD</sequence>
<dbReference type="Gene3D" id="3.30.950.10">
    <property type="entry name" value="Methyltransferase, Cobalt-precorrin-4 Transmethylase, Domain 2"/>
    <property type="match status" value="1"/>
</dbReference>
<dbReference type="NCBIfam" id="TIGR01469">
    <property type="entry name" value="cobA_cysG_Cterm"/>
    <property type="match status" value="1"/>
</dbReference>
<dbReference type="KEGG" id="sap:Sulac_3566"/>
<dbReference type="InterPro" id="IPR000878">
    <property type="entry name" value="4pyrrol_Mease"/>
</dbReference>
<dbReference type="AlphaFoldDB" id="G8U1R9"/>
<keyword evidence="5" id="KW-0627">Porphyrin biosynthesis</keyword>
<dbReference type="InterPro" id="IPR035996">
    <property type="entry name" value="4pyrrol_Methylase_sf"/>
</dbReference>
<keyword evidence="8" id="KW-1185">Reference proteome</keyword>
<evidence type="ECO:0000256" key="2">
    <source>
        <dbReference type="ARBA" id="ARBA00022603"/>
    </source>
</evidence>
<gene>
    <name evidence="7" type="ordered locus">Sulac_3566</name>
</gene>
<dbReference type="InterPro" id="IPR014777">
    <property type="entry name" value="4pyrrole_Mease_sub1"/>
</dbReference>
<reference evidence="8" key="1">
    <citation type="submission" date="2011-12" db="EMBL/GenBank/DDBJ databases">
        <title>The complete genome of plasmid of Sulfobacillus acidophilus DSM 10332.</title>
        <authorList>
            <person name="Lucas S."/>
            <person name="Han J."/>
            <person name="Lapidus A."/>
            <person name="Bruce D."/>
            <person name="Goodwin L."/>
            <person name="Pitluck S."/>
            <person name="Peters L."/>
            <person name="Kyrpides N."/>
            <person name="Mavromatis K."/>
            <person name="Ivanova N."/>
            <person name="Mikhailova N."/>
            <person name="Chertkov O."/>
            <person name="Saunders E."/>
            <person name="Detter J.C."/>
            <person name="Tapia R."/>
            <person name="Han C."/>
            <person name="Land M."/>
            <person name="Hauser L."/>
            <person name="Markowitz V."/>
            <person name="Cheng J.-F."/>
            <person name="Hugenholtz P."/>
            <person name="Woyke T."/>
            <person name="Wu D."/>
            <person name="Pukall R."/>
            <person name="Gehrich-Schroeter G."/>
            <person name="Schneider S."/>
            <person name="Klenk H.-P."/>
            <person name="Eisen J.A."/>
        </authorList>
    </citation>
    <scope>NUCLEOTIDE SEQUENCE [LARGE SCALE GENOMIC DNA]</scope>
    <source>
        <strain evidence="8">ATCC 700253 / DSM 10332 / NAL</strain>
        <plasmid evidence="8">pSULAd1</plasmid>
    </source>
</reference>
<dbReference type="InterPro" id="IPR014776">
    <property type="entry name" value="4pyrrole_Mease_sub2"/>
</dbReference>
<dbReference type="InterPro" id="IPR006366">
    <property type="entry name" value="CobA/CysG_C"/>
</dbReference>
<dbReference type="HOGENOM" id="CLU_011276_7_0_9"/>
<dbReference type="PROSITE" id="PS00839">
    <property type="entry name" value="SUMT_1"/>
    <property type="match status" value="1"/>
</dbReference>
<keyword evidence="3 7" id="KW-0808">Transferase</keyword>
<evidence type="ECO:0000313" key="8">
    <source>
        <dbReference type="Proteomes" id="UP000005439"/>
    </source>
</evidence>
<feature type="domain" description="Tetrapyrrole methylase" evidence="6">
    <location>
        <begin position="6"/>
        <end position="212"/>
    </location>
</feature>
<reference evidence="7 8" key="2">
    <citation type="journal article" date="2012" name="Stand. Genomic Sci.">
        <title>Complete genome sequence of the moderately thermophilic mineral-sulfide-oxidizing firmicute Sulfobacillus acidophilus type strain (NAL(T)).</title>
        <authorList>
            <person name="Anderson I."/>
            <person name="Chertkov O."/>
            <person name="Chen A."/>
            <person name="Saunders E."/>
            <person name="Lapidus A."/>
            <person name="Nolan M."/>
            <person name="Lucas S."/>
            <person name="Hammon N."/>
            <person name="Deshpande S."/>
            <person name="Cheng J.F."/>
            <person name="Han C."/>
            <person name="Tapia R."/>
            <person name="Goodwin L.A."/>
            <person name="Pitluck S."/>
            <person name="Liolios K."/>
            <person name="Pagani I."/>
            <person name="Ivanova N."/>
            <person name="Mikhailova N."/>
            <person name="Pati A."/>
            <person name="Palaniappan K."/>
            <person name="Land M."/>
            <person name="Pan C."/>
            <person name="Rohde M."/>
            <person name="Pukall R."/>
            <person name="Goker M."/>
            <person name="Detter J.C."/>
            <person name="Woyke T."/>
            <person name="Bristow J."/>
            <person name="Eisen J.A."/>
            <person name="Markowitz V."/>
            <person name="Hugenholtz P."/>
            <person name="Kyrpides N.C."/>
            <person name="Klenk H.P."/>
            <person name="Mavromatis K."/>
        </authorList>
    </citation>
    <scope>NUCLEOTIDE SEQUENCE [LARGE SCALE GENOMIC DNA]</scope>
    <source>
        <strain evidence="8">ATCC 700253 / DSM 10332 / NAL</strain>
        <plasmid evidence="8">pSULAd1</plasmid>
    </source>
</reference>
<dbReference type="Pfam" id="PF00590">
    <property type="entry name" value="TP_methylase"/>
    <property type="match status" value="1"/>
</dbReference>
<dbReference type="Proteomes" id="UP000005439">
    <property type="component" value="Plasmid unnamed"/>
</dbReference>
<dbReference type="PANTHER" id="PTHR45790:SF3">
    <property type="entry name" value="S-ADENOSYL-L-METHIONINE-DEPENDENT UROPORPHYRINOGEN III METHYLTRANSFERASE, CHLOROPLASTIC"/>
    <property type="match status" value="1"/>
</dbReference>
<dbReference type="FunFam" id="3.40.1010.10:FF:000001">
    <property type="entry name" value="Siroheme synthase"/>
    <property type="match status" value="1"/>
</dbReference>
<geneLocation type="plasmid" evidence="8">
    <name>pSULAd1</name>
</geneLocation>
<proteinExistence type="predicted"/>
<keyword evidence="2 7" id="KW-0489">Methyltransferase</keyword>
<accession>G8U1R9</accession>
<evidence type="ECO:0000256" key="5">
    <source>
        <dbReference type="ARBA" id="ARBA00023244"/>
    </source>
</evidence>
<dbReference type="EMBL" id="CP003180">
    <property type="protein sequence ID" value="AEW06997.1"/>
    <property type="molecule type" value="Genomic_DNA"/>
</dbReference>
<protein>
    <recommendedName>
        <fullName evidence="1">uroporphyrinogen-III C-methyltransferase</fullName>
        <ecNumber evidence="1">2.1.1.107</ecNumber>
    </recommendedName>
</protein>
<keyword evidence="4" id="KW-0949">S-adenosyl-L-methionine</keyword>
<dbReference type="InterPro" id="IPR003043">
    <property type="entry name" value="Uropor_MeTrfase_CS"/>
</dbReference>
<keyword evidence="7" id="KW-0614">Plasmid</keyword>
<dbReference type="PANTHER" id="PTHR45790">
    <property type="entry name" value="SIROHEME SYNTHASE-RELATED"/>
    <property type="match status" value="1"/>
</dbReference>
<evidence type="ECO:0000256" key="3">
    <source>
        <dbReference type="ARBA" id="ARBA00022679"/>
    </source>
</evidence>
<evidence type="ECO:0000256" key="1">
    <source>
        <dbReference type="ARBA" id="ARBA00012162"/>
    </source>
</evidence>
<dbReference type="InterPro" id="IPR050161">
    <property type="entry name" value="Siro_Cobalamin_biosynth"/>
</dbReference>
<dbReference type="SUPFAM" id="SSF53790">
    <property type="entry name" value="Tetrapyrrole methylase"/>
    <property type="match status" value="1"/>
</dbReference>
<organism evidence="7 8">
    <name type="scientific">Sulfobacillus acidophilus (strain ATCC 700253 / DSM 10332 / NAL)</name>
    <dbReference type="NCBI Taxonomy" id="679936"/>
    <lineage>
        <taxon>Bacteria</taxon>
        <taxon>Bacillati</taxon>
        <taxon>Bacillota</taxon>
        <taxon>Clostridia</taxon>
        <taxon>Eubacteriales</taxon>
        <taxon>Clostridiales Family XVII. Incertae Sedis</taxon>
        <taxon>Sulfobacillus</taxon>
    </lineage>
</organism>
<evidence type="ECO:0000259" key="6">
    <source>
        <dbReference type="Pfam" id="PF00590"/>
    </source>
</evidence>
<name>G8U1R9_SULAD</name>
<dbReference type="Gene3D" id="3.40.1010.10">
    <property type="entry name" value="Cobalt-precorrin-4 Transmethylase, Domain 1"/>
    <property type="match status" value="1"/>
</dbReference>
<dbReference type="GO" id="GO:0004851">
    <property type="term" value="F:uroporphyrin-III C-methyltransferase activity"/>
    <property type="evidence" value="ECO:0007669"/>
    <property type="project" value="UniProtKB-EC"/>
</dbReference>
<evidence type="ECO:0000256" key="4">
    <source>
        <dbReference type="ARBA" id="ARBA00022691"/>
    </source>
</evidence>
<evidence type="ECO:0000313" key="7">
    <source>
        <dbReference type="EMBL" id="AEW06997.1"/>
    </source>
</evidence>